<evidence type="ECO:0000256" key="1">
    <source>
        <dbReference type="SAM" id="MobiDB-lite"/>
    </source>
</evidence>
<dbReference type="InParanoid" id="W2RJQ9"/>
<dbReference type="AlphaFoldDB" id="W2RJQ9"/>
<dbReference type="HOGENOM" id="CLU_930722_0_0_1"/>
<keyword evidence="3" id="KW-1185">Reference proteome</keyword>
<organism evidence="2 3">
    <name type="scientific">Cyphellophora europaea (strain CBS 101466)</name>
    <name type="common">Phialophora europaea</name>
    <dbReference type="NCBI Taxonomy" id="1220924"/>
    <lineage>
        <taxon>Eukaryota</taxon>
        <taxon>Fungi</taxon>
        <taxon>Dikarya</taxon>
        <taxon>Ascomycota</taxon>
        <taxon>Pezizomycotina</taxon>
        <taxon>Eurotiomycetes</taxon>
        <taxon>Chaetothyriomycetidae</taxon>
        <taxon>Chaetothyriales</taxon>
        <taxon>Cyphellophoraceae</taxon>
        <taxon>Cyphellophora</taxon>
    </lineage>
</organism>
<gene>
    <name evidence="2" type="ORF">HMPREF1541_09005</name>
</gene>
<evidence type="ECO:0000313" key="2">
    <source>
        <dbReference type="EMBL" id="ETN36727.1"/>
    </source>
</evidence>
<dbReference type="RefSeq" id="XP_008721545.1">
    <property type="nucleotide sequence ID" value="XM_008723323.1"/>
</dbReference>
<feature type="compositionally biased region" description="Basic and acidic residues" evidence="1">
    <location>
        <begin position="1"/>
        <end position="16"/>
    </location>
</feature>
<proteinExistence type="predicted"/>
<evidence type="ECO:0008006" key="4">
    <source>
        <dbReference type="Google" id="ProtNLM"/>
    </source>
</evidence>
<feature type="region of interest" description="Disordered" evidence="1">
    <location>
        <begin position="1"/>
        <end position="74"/>
    </location>
</feature>
<dbReference type="OrthoDB" id="4062651at2759"/>
<evidence type="ECO:0000313" key="3">
    <source>
        <dbReference type="Proteomes" id="UP000030752"/>
    </source>
</evidence>
<dbReference type="Proteomes" id="UP000030752">
    <property type="component" value="Unassembled WGS sequence"/>
</dbReference>
<sequence length="299" mass="34129">MSQREVADPGSDRRLTQIENWPQAENVGDGARPEMLWPGQAQDEHTLRPDVGSEEPITPPRKRNRKRKHGERLPVQNATATVPQRPGSVWAVYEKRFTIEFDMVVPIVEKKDGTPGLWTVRKTSTEMLDRKFRLLNQFQDASMFVRIIEVFLADDTMDMVTRGLRFLHQYHLVHGNLTLSNVLVNPQGEVKIAGIEDCQREGDGPKQCLHDIHQICDIVMYLATKTDDDDRRPDVTRYSSAVLDFVSPAPSATASDLCRHRLLQTSWSTNDLVWLVNFATRTAMQWLVLPLQKFPMEGA</sequence>
<name>W2RJQ9_CYPE1</name>
<dbReference type="EMBL" id="KB822725">
    <property type="protein sequence ID" value="ETN36727.1"/>
    <property type="molecule type" value="Genomic_DNA"/>
</dbReference>
<dbReference type="STRING" id="1220924.W2RJQ9"/>
<dbReference type="InterPro" id="IPR011009">
    <property type="entry name" value="Kinase-like_dom_sf"/>
</dbReference>
<feature type="compositionally biased region" description="Basic residues" evidence="1">
    <location>
        <begin position="60"/>
        <end position="70"/>
    </location>
</feature>
<dbReference type="SUPFAM" id="SSF56112">
    <property type="entry name" value="Protein kinase-like (PK-like)"/>
    <property type="match status" value="1"/>
</dbReference>
<dbReference type="VEuPathDB" id="FungiDB:HMPREF1541_09005"/>
<protein>
    <recommendedName>
        <fullName evidence="4">Protein kinase domain-containing protein</fullName>
    </recommendedName>
</protein>
<dbReference type="Gene3D" id="1.10.510.10">
    <property type="entry name" value="Transferase(Phosphotransferase) domain 1"/>
    <property type="match status" value="1"/>
</dbReference>
<dbReference type="GeneID" id="19976344"/>
<reference evidence="2 3" key="1">
    <citation type="submission" date="2013-03" db="EMBL/GenBank/DDBJ databases">
        <title>The Genome Sequence of Phialophora europaea CBS 101466.</title>
        <authorList>
            <consortium name="The Broad Institute Genomics Platform"/>
            <person name="Cuomo C."/>
            <person name="de Hoog S."/>
            <person name="Gorbushina A."/>
            <person name="Walker B."/>
            <person name="Young S.K."/>
            <person name="Zeng Q."/>
            <person name="Gargeya S."/>
            <person name="Fitzgerald M."/>
            <person name="Haas B."/>
            <person name="Abouelleil A."/>
            <person name="Allen A.W."/>
            <person name="Alvarado L."/>
            <person name="Arachchi H.M."/>
            <person name="Berlin A.M."/>
            <person name="Chapman S.B."/>
            <person name="Gainer-Dewar J."/>
            <person name="Goldberg J."/>
            <person name="Griggs A."/>
            <person name="Gujja S."/>
            <person name="Hansen M."/>
            <person name="Howarth C."/>
            <person name="Imamovic A."/>
            <person name="Ireland A."/>
            <person name="Larimer J."/>
            <person name="McCowan C."/>
            <person name="Murphy C."/>
            <person name="Pearson M."/>
            <person name="Poon T.W."/>
            <person name="Priest M."/>
            <person name="Roberts A."/>
            <person name="Saif S."/>
            <person name="Shea T."/>
            <person name="Sisk P."/>
            <person name="Sykes S."/>
            <person name="Wortman J."/>
            <person name="Nusbaum C."/>
            <person name="Birren B."/>
        </authorList>
    </citation>
    <scope>NUCLEOTIDE SEQUENCE [LARGE SCALE GENOMIC DNA]</scope>
    <source>
        <strain evidence="2 3">CBS 101466</strain>
    </source>
</reference>
<accession>W2RJQ9</accession>